<dbReference type="Proteomes" id="UP001144471">
    <property type="component" value="Unassembled WGS sequence"/>
</dbReference>
<dbReference type="EMBL" id="BSDY01000001">
    <property type="protein sequence ID" value="GLI54713.1"/>
    <property type="molecule type" value="Genomic_DNA"/>
</dbReference>
<protein>
    <submittedName>
        <fullName evidence="2">Uncharacterized protein</fullName>
    </submittedName>
</protein>
<sequence>MIDEQVKLHIEGGLGMKRDRKAEKEIEHIEVADLLEEFEAEEETEKIHREIEEIDKKLEEIKKGKEN</sequence>
<proteinExistence type="predicted"/>
<keyword evidence="1" id="KW-0175">Coiled coil</keyword>
<accession>A0A9W6GGA0</accession>
<reference evidence="2" key="1">
    <citation type="submission" date="2022-12" db="EMBL/GenBank/DDBJ databases">
        <title>Reference genome sequencing for broad-spectrum identification of bacterial and archaeal isolates by mass spectrometry.</title>
        <authorList>
            <person name="Sekiguchi Y."/>
            <person name="Tourlousse D.M."/>
        </authorList>
    </citation>
    <scope>NUCLEOTIDE SEQUENCE</scope>
    <source>
        <strain evidence="2">10succ1</strain>
    </source>
</reference>
<organism evidence="2 3">
    <name type="scientific">Propionigenium maris DSM 9537</name>
    <dbReference type="NCBI Taxonomy" id="1123000"/>
    <lineage>
        <taxon>Bacteria</taxon>
        <taxon>Fusobacteriati</taxon>
        <taxon>Fusobacteriota</taxon>
        <taxon>Fusobacteriia</taxon>
        <taxon>Fusobacteriales</taxon>
        <taxon>Fusobacteriaceae</taxon>
        <taxon>Propionigenium</taxon>
    </lineage>
</organism>
<dbReference type="AlphaFoldDB" id="A0A9W6GGA0"/>
<gene>
    <name evidence="2" type="ORF">PM10SUCC1_02280</name>
</gene>
<evidence type="ECO:0000313" key="2">
    <source>
        <dbReference type="EMBL" id="GLI54713.1"/>
    </source>
</evidence>
<name>A0A9W6GGA0_9FUSO</name>
<keyword evidence="3" id="KW-1185">Reference proteome</keyword>
<evidence type="ECO:0000256" key="1">
    <source>
        <dbReference type="SAM" id="Coils"/>
    </source>
</evidence>
<evidence type="ECO:0000313" key="3">
    <source>
        <dbReference type="Proteomes" id="UP001144471"/>
    </source>
</evidence>
<comment type="caution">
    <text evidence="2">The sequence shown here is derived from an EMBL/GenBank/DDBJ whole genome shotgun (WGS) entry which is preliminary data.</text>
</comment>
<feature type="coiled-coil region" evidence="1">
    <location>
        <begin position="40"/>
        <end position="67"/>
    </location>
</feature>